<feature type="compositionally biased region" description="Pro residues" evidence="1">
    <location>
        <begin position="49"/>
        <end position="61"/>
    </location>
</feature>
<feature type="compositionally biased region" description="Pro residues" evidence="1">
    <location>
        <begin position="1"/>
        <end position="15"/>
    </location>
</feature>
<reference evidence="3" key="1">
    <citation type="journal article" date="2017" name="Nat. Ecol. Evol.">
        <title>Genome expansion and lineage-specific genetic innovations in the forest pathogenic fungi Armillaria.</title>
        <authorList>
            <person name="Sipos G."/>
            <person name="Prasanna A.N."/>
            <person name="Walter M.C."/>
            <person name="O'Connor E."/>
            <person name="Balint B."/>
            <person name="Krizsan K."/>
            <person name="Kiss B."/>
            <person name="Hess J."/>
            <person name="Varga T."/>
            <person name="Slot J."/>
            <person name="Riley R."/>
            <person name="Boka B."/>
            <person name="Rigling D."/>
            <person name="Barry K."/>
            <person name="Lee J."/>
            <person name="Mihaltcheva S."/>
            <person name="LaButti K."/>
            <person name="Lipzen A."/>
            <person name="Waldron R."/>
            <person name="Moloney N.M."/>
            <person name="Sperisen C."/>
            <person name="Kredics L."/>
            <person name="Vagvoelgyi C."/>
            <person name="Patrignani A."/>
            <person name="Fitzpatrick D."/>
            <person name="Nagy I."/>
            <person name="Doyle S."/>
            <person name="Anderson J.B."/>
            <person name="Grigoriev I.V."/>
            <person name="Gueldener U."/>
            <person name="Muensterkoetter M."/>
            <person name="Nagy L.G."/>
        </authorList>
    </citation>
    <scope>NUCLEOTIDE SEQUENCE [LARGE SCALE GENOMIC DNA]</scope>
    <source>
        <strain evidence="3">28-4</strain>
    </source>
</reference>
<accession>A0A2H3BJ50</accession>
<evidence type="ECO:0000313" key="2">
    <source>
        <dbReference type="EMBL" id="PBK70859.1"/>
    </source>
</evidence>
<protein>
    <submittedName>
        <fullName evidence="2">Uncharacterized protein</fullName>
    </submittedName>
</protein>
<name>A0A2H3BJ50_9AGAR</name>
<evidence type="ECO:0000313" key="3">
    <source>
        <dbReference type="Proteomes" id="UP000218334"/>
    </source>
</evidence>
<evidence type="ECO:0000256" key="1">
    <source>
        <dbReference type="SAM" id="MobiDB-lite"/>
    </source>
</evidence>
<proteinExistence type="predicted"/>
<dbReference type="Proteomes" id="UP000218334">
    <property type="component" value="Unassembled WGS sequence"/>
</dbReference>
<gene>
    <name evidence="2" type="ORF">ARMSODRAFT_1017636</name>
</gene>
<keyword evidence="3" id="KW-1185">Reference proteome</keyword>
<organism evidence="2 3">
    <name type="scientific">Armillaria solidipes</name>
    <dbReference type="NCBI Taxonomy" id="1076256"/>
    <lineage>
        <taxon>Eukaryota</taxon>
        <taxon>Fungi</taxon>
        <taxon>Dikarya</taxon>
        <taxon>Basidiomycota</taxon>
        <taxon>Agaricomycotina</taxon>
        <taxon>Agaricomycetes</taxon>
        <taxon>Agaricomycetidae</taxon>
        <taxon>Agaricales</taxon>
        <taxon>Marasmiineae</taxon>
        <taxon>Physalacriaceae</taxon>
        <taxon>Armillaria</taxon>
    </lineage>
</organism>
<feature type="region of interest" description="Disordered" evidence="1">
    <location>
        <begin position="1"/>
        <end position="93"/>
    </location>
</feature>
<dbReference type="AlphaFoldDB" id="A0A2H3BJ50"/>
<dbReference type="EMBL" id="KZ293425">
    <property type="protein sequence ID" value="PBK70859.1"/>
    <property type="molecule type" value="Genomic_DNA"/>
</dbReference>
<sequence length="121" mass="13142">MQRAPTAPPLPPPPESNIGPYRQPQAPNLPPPSCIPHFRHGGSRLSGPFLPPTSSAPPPTMTTPDAHPRHTPRPPLTVRPPSNLTPVFDTRESDGGRCFPLQAPCEALWRRQSLPCPLAYP</sequence>